<dbReference type="Gene3D" id="3.40.50.970">
    <property type="match status" value="1"/>
</dbReference>
<protein>
    <submittedName>
        <fullName evidence="5">Phosphonopyruvate decarboxylase</fullName>
        <ecNumber evidence="5">4.1.1.82</ecNumber>
    </submittedName>
</protein>
<keyword evidence="3 5" id="KW-0456">Lyase</keyword>
<keyword evidence="2" id="KW-0786">Thiamine pyrophosphate</keyword>
<evidence type="ECO:0000256" key="2">
    <source>
        <dbReference type="ARBA" id="ARBA00023052"/>
    </source>
</evidence>
<dbReference type="InterPro" id="IPR017684">
    <property type="entry name" value="Phosphono-pyrv_decarboxylase"/>
</dbReference>
<dbReference type="SUPFAM" id="SSF52518">
    <property type="entry name" value="Thiamin diphosphate-binding fold (THDP-binding)"/>
    <property type="match status" value="2"/>
</dbReference>
<evidence type="ECO:0000256" key="1">
    <source>
        <dbReference type="ARBA" id="ARBA00022793"/>
    </source>
</evidence>
<dbReference type="GO" id="GO:0033980">
    <property type="term" value="F:phosphonopyruvate decarboxylase activity"/>
    <property type="evidence" value="ECO:0007669"/>
    <property type="project" value="UniProtKB-EC"/>
</dbReference>
<evidence type="ECO:0000313" key="5">
    <source>
        <dbReference type="EMBL" id="MBK3494844.1"/>
    </source>
</evidence>
<dbReference type="PANTHER" id="PTHR42818:SF1">
    <property type="entry name" value="SULFOPYRUVATE DECARBOXYLASE"/>
    <property type="match status" value="1"/>
</dbReference>
<proteinExistence type="predicted"/>
<dbReference type="EC" id="4.1.1.82" evidence="5"/>
<organism evidence="5 6">
    <name type="scientific">Viridibacillus soli</name>
    <dbReference type="NCBI Taxonomy" id="2798301"/>
    <lineage>
        <taxon>Bacteria</taxon>
        <taxon>Bacillati</taxon>
        <taxon>Bacillota</taxon>
        <taxon>Bacilli</taxon>
        <taxon>Bacillales</taxon>
        <taxon>Caryophanaceae</taxon>
        <taxon>Viridibacillus</taxon>
    </lineage>
</organism>
<dbReference type="InterPro" id="IPR011766">
    <property type="entry name" value="TPP_enzyme_TPP-bd"/>
</dbReference>
<dbReference type="PANTHER" id="PTHR42818">
    <property type="entry name" value="SULFOPYRUVATE DECARBOXYLASE SUBUNIT ALPHA"/>
    <property type="match status" value="1"/>
</dbReference>
<dbReference type="Proteomes" id="UP000618943">
    <property type="component" value="Unassembled WGS sequence"/>
</dbReference>
<dbReference type="CDD" id="cd07035">
    <property type="entry name" value="TPP_PYR_POX_like"/>
    <property type="match status" value="1"/>
</dbReference>
<gene>
    <name evidence="5" type="primary">aepY</name>
    <name evidence="5" type="ORF">JFL43_08215</name>
</gene>
<comment type="caution">
    <text evidence="5">The sequence shown here is derived from an EMBL/GenBank/DDBJ whole genome shotgun (WGS) entry which is preliminary data.</text>
</comment>
<dbReference type="InterPro" id="IPR029061">
    <property type="entry name" value="THDP-binding"/>
</dbReference>
<name>A0ABS1H5Z6_9BACL</name>
<reference evidence="5 6" key="1">
    <citation type="submission" date="2020-12" db="EMBL/GenBank/DDBJ databases">
        <title>YIM B01967 draft genome.</title>
        <authorList>
            <person name="Yan X."/>
        </authorList>
    </citation>
    <scope>NUCLEOTIDE SEQUENCE [LARGE SCALE GENOMIC DNA]</scope>
    <source>
        <strain evidence="5 6">YIM B01967</strain>
    </source>
</reference>
<feature type="domain" description="Thiamine pyrophosphate enzyme TPP-binding" evidence="4">
    <location>
        <begin position="233"/>
        <end position="337"/>
    </location>
</feature>
<sequence length="379" mass="41409">MLETRDFGKALSELSYDFYSGVPCSFLKYLINYAINEEDFVMAVNEGDAIAICSGAYLGGRKPVFLCQNSGLANAVSPLTSLTHTFKIPILGFVSLRGEPGLKDEPQHELMGQITSELLDTMRINHAVLSPNISEALLQLQEADKYIENGKSFFFIVKKGTFAKVDLKGQKQRKVMKSQTIELTKESQKEKPLRIELLNSVKQITDSEMLVLATTGLTGRELYELGDTANQLYMVGSMGCVSSIALGLAVAQPNKKVVAIDGDGALLMRMGAMATLSYYSPNNVYHLLLDNGAHESTGAQATVSPIVNFAQVASATGYTTVNELKSISAVKESLKRWNSQPTLTFGYCKTAIGTCEDLGRPTVTPVQVKDRFIQFVNNK</sequence>
<accession>A0ABS1H5Z6</accession>
<keyword evidence="6" id="KW-1185">Reference proteome</keyword>
<evidence type="ECO:0000259" key="4">
    <source>
        <dbReference type="Pfam" id="PF02775"/>
    </source>
</evidence>
<keyword evidence="1" id="KW-0210">Decarboxylase</keyword>
<dbReference type="NCBIfam" id="TIGR03297">
    <property type="entry name" value="Ppyr-DeCO2ase"/>
    <property type="match status" value="1"/>
</dbReference>
<dbReference type="InterPro" id="IPR051818">
    <property type="entry name" value="TPP_dependent_decarboxylase"/>
</dbReference>
<evidence type="ECO:0000313" key="6">
    <source>
        <dbReference type="Proteomes" id="UP000618943"/>
    </source>
</evidence>
<dbReference type="InterPro" id="IPR000399">
    <property type="entry name" value="TPP-bd_CS"/>
</dbReference>
<dbReference type="Pfam" id="PF02775">
    <property type="entry name" value="TPP_enzyme_C"/>
    <property type="match status" value="1"/>
</dbReference>
<evidence type="ECO:0000256" key="3">
    <source>
        <dbReference type="ARBA" id="ARBA00023239"/>
    </source>
</evidence>
<dbReference type="RefSeq" id="WP_200748651.1">
    <property type="nucleotide sequence ID" value="NZ_JAEOAH010000007.1"/>
</dbReference>
<dbReference type="EMBL" id="JAEOAH010000007">
    <property type="protein sequence ID" value="MBK3494844.1"/>
    <property type="molecule type" value="Genomic_DNA"/>
</dbReference>
<dbReference type="PROSITE" id="PS00187">
    <property type="entry name" value="TPP_ENZYMES"/>
    <property type="match status" value="1"/>
</dbReference>